<organism evidence="4 5">
    <name type="scientific">Erinaceus europaeus</name>
    <name type="common">Western European hedgehog</name>
    <dbReference type="NCBI Taxonomy" id="9365"/>
    <lineage>
        <taxon>Eukaryota</taxon>
        <taxon>Metazoa</taxon>
        <taxon>Chordata</taxon>
        <taxon>Craniata</taxon>
        <taxon>Vertebrata</taxon>
        <taxon>Euteleostomi</taxon>
        <taxon>Mammalia</taxon>
        <taxon>Eutheria</taxon>
        <taxon>Laurasiatheria</taxon>
        <taxon>Eulipotyphla</taxon>
        <taxon>Erinaceidae</taxon>
        <taxon>Erinaceinae</taxon>
        <taxon>Erinaceus</taxon>
    </lineage>
</organism>
<reference evidence="5" key="1">
    <citation type="submission" date="2025-08" db="UniProtKB">
        <authorList>
            <consortium name="RefSeq"/>
        </authorList>
    </citation>
    <scope>IDENTIFICATION</scope>
</reference>
<keyword evidence="2" id="KW-0472">Membrane</keyword>
<gene>
    <name evidence="5" type="primary">LOC132542681</name>
</gene>
<evidence type="ECO:0000313" key="5">
    <source>
        <dbReference type="RefSeq" id="XP_060061334.1"/>
    </source>
</evidence>
<dbReference type="RefSeq" id="XP_060061334.1">
    <property type="nucleotide sequence ID" value="XM_060205351.1"/>
</dbReference>
<keyword evidence="2" id="KW-1133">Transmembrane helix</keyword>
<feature type="chain" id="PRO_5045546732" evidence="3">
    <location>
        <begin position="25"/>
        <end position="253"/>
    </location>
</feature>
<keyword evidence="2" id="KW-0812">Transmembrane</keyword>
<evidence type="ECO:0000313" key="4">
    <source>
        <dbReference type="Proteomes" id="UP001652624"/>
    </source>
</evidence>
<keyword evidence="3" id="KW-0732">Signal</keyword>
<dbReference type="InterPro" id="IPR037055">
    <property type="entry name" value="MHC_I-like_Ag-recog_sf"/>
</dbReference>
<accession>A0ABM3YJU0</accession>
<feature type="signal peptide" evidence="3">
    <location>
        <begin position="1"/>
        <end position="24"/>
    </location>
</feature>
<dbReference type="GeneID" id="132542681"/>
<dbReference type="InterPro" id="IPR011162">
    <property type="entry name" value="MHC_I/II-like_Ag-recog"/>
</dbReference>
<dbReference type="Proteomes" id="UP001652624">
    <property type="component" value="Chromosome 13"/>
</dbReference>
<keyword evidence="4" id="KW-1185">Reference proteome</keyword>
<evidence type="ECO:0000256" key="1">
    <source>
        <dbReference type="ARBA" id="ARBA00023180"/>
    </source>
</evidence>
<proteinExistence type="predicted"/>
<protein>
    <submittedName>
        <fullName evidence="5">UL16-binding protein 1-like</fullName>
    </submittedName>
</protein>
<sequence length="253" mass="27720">MPSFALFFVPVLCALQQGAPVAAGGSHSLCINFTIAVRNRAGSQWCDAVVQAGRQLLFNYTCENHKRPDSWLIPLCPLGEEVDARERGMLSGTLKDLMEELKMEMPNLQLKIPTNRGPLSLQGSIQYQAGVNGSTVELKLSFQGEEVINFEWTHLGLKVHSANKSVEEEWKDKVVTKLLQKIPGEFEMLIDNISEVRNKMPQTTAALTMAPGRVPVPVPSSATATLTGSSASPFIWILTCAIVFGTMFMPVLC</sequence>
<feature type="transmembrane region" description="Helical" evidence="2">
    <location>
        <begin position="234"/>
        <end position="252"/>
    </location>
</feature>
<dbReference type="Gene3D" id="3.30.500.10">
    <property type="entry name" value="MHC class I-like antigen recognition-like"/>
    <property type="match status" value="1"/>
</dbReference>
<keyword evidence="1" id="KW-0325">Glycoprotein</keyword>
<evidence type="ECO:0000256" key="3">
    <source>
        <dbReference type="SAM" id="SignalP"/>
    </source>
</evidence>
<evidence type="ECO:0000256" key="2">
    <source>
        <dbReference type="SAM" id="Phobius"/>
    </source>
</evidence>
<dbReference type="SUPFAM" id="SSF54452">
    <property type="entry name" value="MHC antigen-recognition domain"/>
    <property type="match status" value="1"/>
</dbReference>
<name>A0ABM3YJU0_ERIEU</name>